<keyword evidence="2" id="KW-0812">Transmembrane</keyword>
<dbReference type="InterPro" id="IPR023365">
    <property type="entry name" value="Sortase_dom-sf"/>
</dbReference>
<accession>A0ABQ4K7N5</accession>
<dbReference type="InterPro" id="IPR041999">
    <property type="entry name" value="Sortase_D_1"/>
</dbReference>
<dbReference type="Pfam" id="PF04203">
    <property type="entry name" value="Sortase"/>
    <property type="match status" value="1"/>
</dbReference>
<dbReference type="Gene3D" id="2.40.260.10">
    <property type="entry name" value="Sortase"/>
    <property type="match status" value="1"/>
</dbReference>
<evidence type="ECO:0000313" key="3">
    <source>
        <dbReference type="EMBL" id="GIN20848.1"/>
    </source>
</evidence>
<keyword evidence="2" id="KW-0472">Membrane</keyword>
<organism evidence="3 4">
    <name type="scientific">Siminovitchia fordii</name>
    <dbReference type="NCBI Taxonomy" id="254759"/>
    <lineage>
        <taxon>Bacteria</taxon>
        <taxon>Bacillati</taxon>
        <taxon>Bacillota</taxon>
        <taxon>Bacilli</taxon>
        <taxon>Bacillales</taxon>
        <taxon>Bacillaceae</taxon>
        <taxon>Siminovitchia</taxon>
    </lineage>
</organism>
<dbReference type="SUPFAM" id="SSF63817">
    <property type="entry name" value="Sortase"/>
    <property type="match status" value="1"/>
</dbReference>
<gene>
    <name evidence="3" type="primary">yhcS</name>
    <name evidence="3" type="ORF">J1TS3_19820</name>
</gene>
<dbReference type="Proteomes" id="UP000680279">
    <property type="component" value="Unassembled WGS sequence"/>
</dbReference>
<proteinExistence type="predicted"/>
<dbReference type="CDD" id="cd05828">
    <property type="entry name" value="Sortase_D_1"/>
    <property type="match status" value="1"/>
</dbReference>
<keyword evidence="4" id="KW-1185">Reference proteome</keyword>
<dbReference type="RefSeq" id="WP_018706145.1">
    <property type="nucleotide sequence ID" value="NZ_BOQT01000006.1"/>
</dbReference>
<dbReference type="EMBL" id="BOQT01000006">
    <property type="protein sequence ID" value="GIN20848.1"/>
    <property type="molecule type" value="Genomic_DNA"/>
</dbReference>
<reference evidence="3 4" key="1">
    <citation type="submission" date="2021-03" db="EMBL/GenBank/DDBJ databases">
        <title>Antimicrobial resistance genes in bacteria isolated from Japanese honey, and their potential for conferring macrolide and lincosamide resistance in the American foulbrood pathogen Paenibacillus larvae.</title>
        <authorList>
            <person name="Okamoto M."/>
            <person name="Kumagai M."/>
            <person name="Kanamori H."/>
            <person name="Takamatsu D."/>
        </authorList>
    </citation>
    <scope>NUCLEOTIDE SEQUENCE [LARGE SCALE GENOMIC DNA]</scope>
    <source>
        <strain evidence="3 4">J1TS3</strain>
    </source>
</reference>
<evidence type="ECO:0008006" key="5">
    <source>
        <dbReference type="Google" id="ProtNLM"/>
    </source>
</evidence>
<dbReference type="NCBIfam" id="NF033746">
    <property type="entry name" value="class_D_sortase"/>
    <property type="match status" value="1"/>
</dbReference>
<dbReference type="InterPro" id="IPR005754">
    <property type="entry name" value="Sortase"/>
</dbReference>
<keyword evidence="2" id="KW-1133">Transmembrane helix</keyword>
<evidence type="ECO:0000256" key="2">
    <source>
        <dbReference type="SAM" id="Phobius"/>
    </source>
</evidence>
<comment type="caution">
    <text evidence="3">The sequence shown here is derived from an EMBL/GenBank/DDBJ whole genome shotgun (WGS) entry which is preliminary data.</text>
</comment>
<dbReference type="InterPro" id="IPR053525">
    <property type="entry name" value="Sortase_D"/>
</dbReference>
<feature type="transmembrane region" description="Helical" evidence="2">
    <location>
        <begin position="6"/>
        <end position="24"/>
    </location>
</feature>
<evidence type="ECO:0000313" key="4">
    <source>
        <dbReference type="Proteomes" id="UP000680279"/>
    </source>
</evidence>
<keyword evidence="1" id="KW-0378">Hydrolase</keyword>
<sequence length="185" mass="20792">MRYISIIIIIIGLGFIGYSGFHLWNSKQMEKEALERAESIISNDNSDAASFTPQFGEEIGILELPKLKKSLPIVEGVDEDDLAKGVGHYSGTALPTEKGQIVLSGHRDTVFRRLGELEIGDELHVQMPYGKFKYSIEETEIVSADDLTVIRPDLEEEMLTVTTCYPFRYVGDAPDRYIIYAKPMN</sequence>
<evidence type="ECO:0000256" key="1">
    <source>
        <dbReference type="ARBA" id="ARBA00022801"/>
    </source>
</evidence>
<protein>
    <recommendedName>
        <fullName evidence="5">Class D sortase</fullName>
    </recommendedName>
</protein>
<name>A0ABQ4K7N5_9BACI</name>
<dbReference type="NCBIfam" id="TIGR01076">
    <property type="entry name" value="sortase_fam"/>
    <property type="match status" value="1"/>
</dbReference>